<dbReference type="PROSITE" id="PS01046">
    <property type="entry name" value="LON_SER"/>
    <property type="match status" value="1"/>
</dbReference>
<feature type="region of interest" description="Disordered" evidence="10">
    <location>
        <begin position="1357"/>
        <end position="1383"/>
    </location>
</feature>
<dbReference type="InterPro" id="IPR027417">
    <property type="entry name" value="P-loop_NTPase"/>
</dbReference>
<keyword evidence="3 7" id="KW-0378">Hydrolase</keyword>
<feature type="compositionally biased region" description="Low complexity" evidence="10">
    <location>
        <begin position="990"/>
        <end position="1023"/>
    </location>
</feature>
<evidence type="ECO:0000256" key="10">
    <source>
        <dbReference type="SAM" id="MobiDB-lite"/>
    </source>
</evidence>
<dbReference type="InterPro" id="IPR008269">
    <property type="entry name" value="Lon_proteolytic"/>
</dbReference>
<dbReference type="PROSITE" id="PS51786">
    <property type="entry name" value="LON_PROTEOLYTIC"/>
    <property type="match status" value="1"/>
</dbReference>
<dbReference type="FunFam" id="3.40.50.300:FF:000021">
    <property type="entry name" value="Lon protease homolog"/>
    <property type="match status" value="1"/>
</dbReference>
<evidence type="ECO:0000256" key="6">
    <source>
        <dbReference type="ARBA" id="ARBA00050665"/>
    </source>
</evidence>
<dbReference type="Pfam" id="PF00004">
    <property type="entry name" value="AAA"/>
    <property type="match status" value="1"/>
</dbReference>
<dbReference type="InterPro" id="IPR003111">
    <property type="entry name" value="Lon_prtase_N"/>
</dbReference>
<evidence type="ECO:0000256" key="3">
    <source>
        <dbReference type="ARBA" id="ARBA00022801"/>
    </source>
</evidence>
<feature type="region of interest" description="Disordered" evidence="10">
    <location>
        <begin position="426"/>
        <end position="483"/>
    </location>
</feature>
<feature type="domain" description="Lon proteolytic" evidence="11">
    <location>
        <begin position="1096"/>
        <end position="1405"/>
    </location>
</feature>
<dbReference type="InterPro" id="IPR003959">
    <property type="entry name" value="ATPase_AAA_core"/>
</dbReference>
<evidence type="ECO:0000256" key="2">
    <source>
        <dbReference type="ARBA" id="ARBA00022741"/>
    </source>
</evidence>
<dbReference type="InterPro" id="IPR046336">
    <property type="entry name" value="Lon_prtase_N_sf"/>
</dbReference>
<dbReference type="GO" id="GO:0004252">
    <property type="term" value="F:serine-type endopeptidase activity"/>
    <property type="evidence" value="ECO:0007669"/>
    <property type="project" value="UniProtKB-UniRule"/>
</dbReference>
<evidence type="ECO:0000259" key="11">
    <source>
        <dbReference type="PROSITE" id="PS51786"/>
    </source>
</evidence>
<dbReference type="SUPFAM" id="SSF52540">
    <property type="entry name" value="P-loop containing nucleoside triphosphate hydrolases"/>
    <property type="match status" value="1"/>
</dbReference>
<evidence type="ECO:0000256" key="5">
    <source>
        <dbReference type="ARBA" id="ARBA00022840"/>
    </source>
</evidence>
<evidence type="ECO:0000259" key="12">
    <source>
        <dbReference type="PROSITE" id="PS51787"/>
    </source>
</evidence>
<evidence type="ECO:0000313" key="13">
    <source>
        <dbReference type="EMBL" id="SZX72264.1"/>
    </source>
</evidence>
<feature type="compositionally biased region" description="Low complexity" evidence="10">
    <location>
        <begin position="191"/>
        <end position="210"/>
    </location>
</feature>
<feature type="compositionally biased region" description="Low complexity" evidence="10">
    <location>
        <begin position="426"/>
        <end position="457"/>
    </location>
</feature>
<dbReference type="SUPFAM" id="SSF88697">
    <property type="entry name" value="PUA domain-like"/>
    <property type="match status" value="1"/>
</dbReference>
<feature type="region of interest" description="Disordered" evidence="10">
    <location>
        <begin position="978"/>
        <end position="1024"/>
    </location>
</feature>
<accession>A0A383W5G5</accession>
<dbReference type="InterPro" id="IPR014721">
    <property type="entry name" value="Ribsml_uS5_D2-typ_fold_subgr"/>
</dbReference>
<dbReference type="InterPro" id="IPR027065">
    <property type="entry name" value="Lon_Prtase"/>
</dbReference>
<dbReference type="EMBL" id="FNXT01001122">
    <property type="protein sequence ID" value="SZX72264.1"/>
    <property type="molecule type" value="Genomic_DNA"/>
</dbReference>
<dbReference type="Gene3D" id="3.40.50.300">
    <property type="entry name" value="P-loop containing nucleotide triphosphate hydrolases"/>
    <property type="match status" value="1"/>
</dbReference>
<sequence length="1415" mass="144557">MDAGSSIPSVLPLLPVVNQVLLPTAFIRIQVSSKSLRSVALLEQFSAKPAKELLVAVVPCLVPSDTREPHDESKAPRLDRLSPVGTAARVLQLSRLVQSGDWVVLLEGLARVSLQGLAARPGEAFDSVNVQALELASSGSSSSGSSAKPQQRSNGNGSAAGRTIASAGSPIGPKHPSGAGLPGAAGGQQPGAGAADVPPAQRQQGAQDDAATVAELGAQLKQDTRLLLQLLSRQAGLPAARRLLELLEAVPGWRAADVVAAALARNSQERLAVLLALDHASRIRLALRLVQQALEAVGAAAGQAGSSSNATDSSTAGKAGRGSGRQQQVVPAGGGRPAGLPGRQRGSGVAPGSGLGFDEADGDEDDVAVIMARLAAAGPPPEVLRAAAREARRLRQGGEAQPGAAAARAYLELLADLPWSTRAYQLKARQQQQQHADQTSAAAGPFGSSAAGSAAAGETPSERPPAATAASDTPAAAAAGPPPPMPLCAAQSLLDTQHYGLAKVKTRIIEHLAVSRLRGGSGRAPVLCFIGPPGVGKTSLARSIAEVLGAPFGRIALGGVRDEAEIRGHRRTYVGAMPGRLISAVRKAGCRDPLLLLDEVDKMGHDHRGDPAAALLEVLDPEQNHAFTDTYLGLPFDLSGVTFVCTANRAADIPPPLLDRLEVISLAGYTLREKVHICQSHLLPGLLAEHGLGPQLVAFPRPTLEYVITGHTREAGVRGLRRALAAVCRHVALNVVLEHEAAATAAAAAAGLGSGGEQPAEASRGHGAGSEPLPLSGEGVWVEVNPPAAAAAVLHQQQAQQGQHSMAAVSAGGSMMARYGSGDLRLGDESAAAAWREVLSGQQARPGHVGSPSSCSSLLCFPDDLPCAVLPPSPTATAAIQCRSSTAPRQQQQHQQQLIASSPGQHTAYSSSPGVSVTTWAKAGQAAVRATAHAQAPLKRNATSADTLLLGSDNSSSSDVAGGRPVRAGFSSLSAALMRGPGQQQPPQPQQQAAVTGTSSSSLPLPGPAPQQQQQQQQQQKQQGVGFPLINSSVSRLPAPAAASDIRYDGVASRGPPYPPDLLARAQSRVVVDVALVQAVLGPPQYQGADDVAAAVSGPGVAAGLVWTAVGGGVQFVECVRVGEGRPGQPGQLTLTGQVGEVLEESARIALSWIRAHAWELGLEGQQQQQQAAAAQQQQQHYSDGGNRFDRPLPPPLPAAASGYSGKPFSYQHNMLTAASAGSGAAVVAGGELSSLVSSITSNTAAAMGGSSTDAVYGSSSSMTSPLQWDIHVHLPAGAVPKDGPSAGITLAVVILSLLSGRPVRSDTAMTGELTLRGLVLPVGGIKEKLLAARAAGLARALVPARNMRDVELEAGEATAPHEDRGPEGGCDEGGGGGLGGPRREGLAVVPVATLEEVLAAAFDPPYLLRRRSRL</sequence>
<evidence type="ECO:0000256" key="7">
    <source>
        <dbReference type="PROSITE-ProRule" id="PRU01122"/>
    </source>
</evidence>
<dbReference type="Gene3D" id="3.30.230.10">
    <property type="match status" value="1"/>
</dbReference>
<dbReference type="PANTHER" id="PTHR10046">
    <property type="entry name" value="ATP DEPENDENT LON PROTEASE FAMILY MEMBER"/>
    <property type="match status" value="1"/>
</dbReference>
<dbReference type="Pfam" id="PF22667">
    <property type="entry name" value="Lon_lid"/>
    <property type="match status" value="1"/>
</dbReference>
<dbReference type="InterPro" id="IPR003593">
    <property type="entry name" value="AAA+_ATPase"/>
</dbReference>
<comment type="similarity">
    <text evidence="7 8">Belongs to the peptidase S16 family.</text>
</comment>
<feature type="compositionally biased region" description="Low complexity" evidence="10">
    <location>
        <begin position="464"/>
        <end position="479"/>
    </location>
</feature>
<comment type="catalytic activity">
    <reaction evidence="6">
        <text>Hydrolysis of proteins in presence of ATP.</text>
        <dbReference type="EC" id="3.4.21.53"/>
    </reaction>
</comment>
<feature type="compositionally biased region" description="Polar residues" evidence="10">
    <location>
        <begin position="898"/>
        <end position="914"/>
    </location>
</feature>
<feature type="domain" description="Lon N-terminal" evidence="12">
    <location>
        <begin position="11"/>
        <end position="294"/>
    </location>
</feature>
<keyword evidence="2 8" id="KW-0547">Nucleotide-binding</keyword>
<dbReference type="PRINTS" id="PR00830">
    <property type="entry name" value="ENDOLAPTASE"/>
</dbReference>
<feature type="compositionally biased region" description="Polar residues" evidence="10">
    <location>
        <begin position="147"/>
        <end position="157"/>
    </location>
</feature>
<dbReference type="SMART" id="SM00464">
    <property type="entry name" value="LON"/>
    <property type="match status" value="1"/>
</dbReference>
<evidence type="ECO:0000256" key="4">
    <source>
        <dbReference type="ARBA" id="ARBA00022825"/>
    </source>
</evidence>
<feature type="region of interest" description="Disordered" evidence="10">
    <location>
        <begin position="752"/>
        <end position="778"/>
    </location>
</feature>
<dbReference type="InterPro" id="IPR020568">
    <property type="entry name" value="Ribosomal_Su5_D2-typ_SF"/>
</dbReference>
<dbReference type="EC" id="3.4.21.-" evidence="9"/>
<dbReference type="CDD" id="cd19500">
    <property type="entry name" value="RecA-like_Lon"/>
    <property type="match status" value="1"/>
</dbReference>
<keyword evidence="1 7" id="KW-0645">Protease</keyword>
<name>A0A383W5G5_TETOB</name>
<protein>
    <recommendedName>
        <fullName evidence="9">Lon protease homolog</fullName>
        <ecNumber evidence="9">3.4.21.-</ecNumber>
    </recommendedName>
</protein>
<dbReference type="InterPro" id="IPR008268">
    <property type="entry name" value="Peptidase_S16_AS"/>
</dbReference>
<evidence type="ECO:0000313" key="14">
    <source>
        <dbReference type="Proteomes" id="UP000256970"/>
    </source>
</evidence>
<feature type="compositionally biased region" description="Low complexity" evidence="10">
    <location>
        <begin position="137"/>
        <end position="146"/>
    </location>
</feature>
<reference evidence="13 14" key="1">
    <citation type="submission" date="2016-10" db="EMBL/GenBank/DDBJ databases">
        <authorList>
            <person name="Cai Z."/>
        </authorList>
    </citation>
    <scope>NUCLEOTIDE SEQUENCE [LARGE SCALE GENOMIC DNA]</scope>
</reference>
<feature type="compositionally biased region" description="Low complexity" evidence="10">
    <location>
        <begin position="300"/>
        <end position="310"/>
    </location>
</feature>
<evidence type="ECO:0000256" key="1">
    <source>
        <dbReference type="ARBA" id="ARBA00022670"/>
    </source>
</evidence>
<dbReference type="STRING" id="3088.A0A383W5G5"/>
<feature type="compositionally biased region" description="Gly residues" evidence="10">
    <location>
        <begin position="1368"/>
        <end position="1381"/>
    </location>
</feature>
<evidence type="ECO:0000256" key="9">
    <source>
        <dbReference type="RuleBase" id="RU000592"/>
    </source>
</evidence>
<dbReference type="Gene3D" id="2.30.130.40">
    <property type="entry name" value="LON domain-like"/>
    <property type="match status" value="1"/>
</dbReference>
<evidence type="ECO:0000256" key="8">
    <source>
        <dbReference type="RuleBase" id="RU000591"/>
    </source>
</evidence>
<feature type="region of interest" description="Disordered" evidence="10">
    <location>
        <begin position="883"/>
        <end position="914"/>
    </location>
</feature>
<dbReference type="SUPFAM" id="SSF54211">
    <property type="entry name" value="Ribosomal protein S5 domain 2-like"/>
    <property type="match status" value="2"/>
</dbReference>
<dbReference type="Pfam" id="PF05362">
    <property type="entry name" value="Lon_C"/>
    <property type="match status" value="2"/>
</dbReference>
<dbReference type="GO" id="GO:0030163">
    <property type="term" value="P:protein catabolic process"/>
    <property type="evidence" value="ECO:0007669"/>
    <property type="project" value="InterPro"/>
</dbReference>
<gene>
    <name evidence="13" type="ORF">BQ4739_LOCUS12455</name>
</gene>
<keyword evidence="5 8" id="KW-0067">ATP-binding</keyword>
<feature type="region of interest" description="Disordered" evidence="10">
    <location>
        <begin position="300"/>
        <end position="361"/>
    </location>
</feature>
<keyword evidence="4 7" id="KW-0720">Serine protease</keyword>
<dbReference type="PROSITE" id="PS51787">
    <property type="entry name" value="LON_N"/>
    <property type="match status" value="1"/>
</dbReference>
<feature type="compositionally biased region" description="Low complexity" evidence="10">
    <location>
        <begin position="1167"/>
        <end position="1180"/>
    </location>
</feature>
<feature type="active site" evidence="7">
    <location>
        <position position="1329"/>
    </location>
</feature>
<dbReference type="GO" id="GO:0016887">
    <property type="term" value="F:ATP hydrolysis activity"/>
    <property type="evidence" value="ECO:0007669"/>
    <property type="project" value="InterPro"/>
</dbReference>
<keyword evidence="14" id="KW-1185">Reference proteome</keyword>
<organism evidence="13 14">
    <name type="scientific">Tetradesmus obliquus</name>
    <name type="common">Green alga</name>
    <name type="synonym">Acutodesmus obliquus</name>
    <dbReference type="NCBI Taxonomy" id="3088"/>
    <lineage>
        <taxon>Eukaryota</taxon>
        <taxon>Viridiplantae</taxon>
        <taxon>Chlorophyta</taxon>
        <taxon>core chlorophytes</taxon>
        <taxon>Chlorophyceae</taxon>
        <taxon>CS clade</taxon>
        <taxon>Sphaeropleales</taxon>
        <taxon>Scenedesmaceae</taxon>
        <taxon>Tetradesmus</taxon>
    </lineage>
</organism>
<feature type="active site" evidence="7">
    <location>
        <position position="1286"/>
    </location>
</feature>
<proteinExistence type="inferred from homology"/>
<dbReference type="GO" id="GO:0005524">
    <property type="term" value="F:ATP binding"/>
    <property type="evidence" value="ECO:0007669"/>
    <property type="project" value="UniProtKB-KW"/>
</dbReference>
<feature type="compositionally biased region" description="Gly residues" evidence="10">
    <location>
        <begin position="180"/>
        <end position="190"/>
    </location>
</feature>
<dbReference type="GO" id="GO:0004176">
    <property type="term" value="F:ATP-dependent peptidase activity"/>
    <property type="evidence" value="ECO:0007669"/>
    <property type="project" value="UniProtKB-UniRule"/>
</dbReference>
<dbReference type="InterPro" id="IPR054594">
    <property type="entry name" value="Lon_lid"/>
</dbReference>
<dbReference type="InterPro" id="IPR015947">
    <property type="entry name" value="PUA-like_sf"/>
</dbReference>
<dbReference type="Pfam" id="PF02190">
    <property type="entry name" value="LON_substr_bdg"/>
    <property type="match status" value="1"/>
</dbReference>
<dbReference type="Gene3D" id="1.10.8.60">
    <property type="match status" value="1"/>
</dbReference>
<feature type="region of interest" description="Disordered" evidence="10">
    <location>
        <begin position="137"/>
        <end position="210"/>
    </location>
</feature>
<dbReference type="SMART" id="SM00382">
    <property type="entry name" value="AAA"/>
    <property type="match status" value="1"/>
</dbReference>
<dbReference type="Proteomes" id="UP000256970">
    <property type="component" value="Unassembled WGS sequence"/>
</dbReference>
<feature type="region of interest" description="Disordered" evidence="10">
    <location>
        <begin position="1167"/>
        <end position="1201"/>
    </location>
</feature>
<dbReference type="GO" id="GO:0006508">
    <property type="term" value="P:proteolysis"/>
    <property type="evidence" value="ECO:0007669"/>
    <property type="project" value="UniProtKB-KW"/>
</dbReference>